<name>A0ABU9Q2T6_9BURK</name>
<dbReference type="Proteomes" id="UP001495910">
    <property type="component" value="Unassembled WGS sequence"/>
</dbReference>
<evidence type="ECO:0000313" key="2">
    <source>
        <dbReference type="Proteomes" id="UP001495910"/>
    </source>
</evidence>
<proteinExistence type="predicted"/>
<dbReference type="RefSeq" id="WP_342831554.1">
    <property type="nucleotide sequence ID" value="NZ_JBANDC010000026.1"/>
</dbReference>
<organism evidence="1 2">
    <name type="scientific">Collimonas rhizosphaerae</name>
    <dbReference type="NCBI Taxonomy" id="3126357"/>
    <lineage>
        <taxon>Bacteria</taxon>
        <taxon>Pseudomonadati</taxon>
        <taxon>Pseudomonadota</taxon>
        <taxon>Betaproteobacteria</taxon>
        <taxon>Burkholderiales</taxon>
        <taxon>Oxalobacteraceae</taxon>
        <taxon>Collimonas</taxon>
    </lineage>
</organism>
<evidence type="ECO:0008006" key="3">
    <source>
        <dbReference type="Google" id="ProtNLM"/>
    </source>
</evidence>
<gene>
    <name evidence="1" type="ORF">V8G57_24270</name>
</gene>
<sequence>MQLLFFLGYTILAALHHVACFLLVGVGGNISGKQSQIGPRKVTASTVLHAKENLLFGRCCEKIFDASLRRRLTNRV</sequence>
<comment type="caution">
    <text evidence="1">The sequence shown here is derived from an EMBL/GenBank/DDBJ whole genome shotgun (WGS) entry which is preliminary data.</text>
</comment>
<protein>
    <recommendedName>
        <fullName evidence="3">Secreted protein</fullName>
    </recommendedName>
</protein>
<keyword evidence="2" id="KW-1185">Reference proteome</keyword>
<reference evidence="1 2" key="1">
    <citation type="submission" date="2024-02" db="EMBL/GenBank/DDBJ databases">
        <title>Draft genome sequence of Collimonas sp. strain H4R21, an effective mineral-weathering bacterial strain isolated from the beech rhizosphere.</title>
        <authorList>
            <person name="Morin E."/>
            <person name="Uroz S."/>
            <person name="Leveau J.H.J."/>
            <person name="Kumar R."/>
            <person name="Rey M.W."/>
            <person name="Pham J."/>
        </authorList>
    </citation>
    <scope>NUCLEOTIDE SEQUENCE [LARGE SCALE GENOMIC DNA]</scope>
    <source>
        <strain evidence="1 2">H4R21</strain>
    </source>
</reference>
<evidence type="ECO:0000313" key="1">
    <source>
        <dbReference type="EMBL" id="MEM4990525.1"/>
    </source>
</evidence>
<dbReference type="EMBL" id="JBANDC010000026">
    <property type="protein sequence ID" value="MEM4990525.1"/>
    <property type="molecule type" value="Genomic_DNA"/>
</dbReference>
<accession>A0ABU9Q2T6</accession>